<dbReference type="EMBL" id="BNCK01000007">
    <property type="protein sequence ID" value="GHF99711.1"/>
    <property type="molecule type" value="Genomic_DNA"/>
</dbReference>
<evidence type="ECO:0000313" key="2">
    <source>
        <dbReference type="Proteomes" id="UP000623842"/>
    </source>
</evidence>
<name>A0A919BN75_9GAMM</name>
<keyword evidence="2" id="KW-1185">Reference proteome</keyword>
<reference evidence="1" key="1">
    <citation type="journal article" date="2014" name="Int. J. Syst. Evol. Microbiol.">
        <title>Complete genome sequence of Corynebacterium casei LMG S-19264T (=DSM 44701T), isolated from a smear-ripened cheese.</title>
        <authorList>
            <consortium name="US DOE Joint Genome Institute (JGI-PGF)"/>
            <person name="Walter F."/>
            <person name="Albersmeier A."/>
            <person name="Kalinowski J."/>
            <person name="Ruckert C."/>
        </authorList>
    </citation>
    <scope>NUCLEOTIDE SEQUENCE</scope>
    <source>
        <strain evidence="1">KCTC 42731</strain>
    </source>
</reference>
<dbReference type="AlphaFoldDB" id="A0A919BN75"/>
<dbReference type="Proteomes" id="UP000623842">
    <property type="component" value="Unassembled WGS sequence"/>
</dbReference>
<sequence length="186" mass="21252">MVTTKNDKSKRLLIIVLAVFFLPVVLAKLALTFQWFDYGVTNHGQLLEEQQTIVDLGLDQNTFSEQWLLIYHPPAQCLTNCQQALHILNSTYILLGKETPRVTPIVLSQRQLTQQQKQVFHHQKWQFLKPSSAMNQAMEDNQIIIADPMGNLVMTHKVPIGEENIQVMAKAILADMKKLLKYSKIG</sequence>
<reference evidence="1" key="2">
    <citation type="submission" date="2020-09" db="EMBL/GenBank/DDBJ databases">
        <authorList>
            <person name="Sun Q."/>
            <person name="Kim S."/>
        </authorList>
    </citation>
    <scope>NUCLEOTIDE SEQUENCE</scope>
    <source>
        <strain evidence="1">KCTC 42731</strain>
    </source>
</reference>
<dbReference type="RefSeq" id="WP_189772282.1">
    <property type="nucleotide sequence ID" value="NZ_BNCK01000007.1"/>
</dbReference>
<evidence type="ECO:0000313" key="1">
    <source>
        <dbReference type="EMBL" id="GHF99711.1"/>
    </source>
</evidence>
<protein>
    <recommendedName>
        <fullName evidence="3">Cytochrome oxidase biogenesis cluster protein</fullName>
    </recommendedName>
</protein>
<organism evidence="1 2">
    <name type="scientific">Thalassotalea marina</name>
    <dbReference type="NCBI Taxonomy" id="1673741"/>
    <lineage>
        <taxon>Bacteria</taxon>
        <taxon>Pseudomonadati</taxon>
        <taxon>Pseudomonadota</taxon>
        <taxon>Gammaproteobacteria</taxon>
        <taxon>Alteromonadales</taxon>
        <taxon>Colwelliaceae</taxon>
        <taxon>Thalassotalea</taxon>
    </lineage>
</organism>
<gene>
    <name evidence="1" type="ORF">GCM10017161_30260</name>
</gene>
<evidence type="ECO:0008006" key="3">
    <source>
        <dbReference type="Google" id="ProtNLM"/>
    </source>
</evidence>
<accession>A0A919BN75</accession>
<proteinExistence type="predicted"/>
<comment type="caution">
    <text evidence="1">The sequence shown here is derived from an EMBL/GenBank/DDBJ whole genome shotgun (WGS) entry which is preliminary data.</text>
</comment>